<dbReference type="InterPro" id="IPR003305">
    <property type="entry name" value="CenC_carb-bd"/>
</dbReference>
<dbReference type="AlphaFoldDB" id="A0A2R6RGX3"/>
<protein>
    <submittedName>
        <fullName evidence="7">Anti-sigma-I factor RsgI6 like</fullName>
    </submittedName>
</protein>
<keyword evidence="4" id="KW-0119">Carbohydrate metabolism</keyword>
<dbReference type="GO" id="GO:0031176">
    <property type="term" value="F:endo-1,4-beta-xylanase activity"/>
    <property type="evidence" value="ECO:0007669"/>
    <property type="project" value="UniProtKB-ARBA"/>
</dbReference>
<dbReference type="Pfam" id="PF00331">
    <property type="entry name" value="Glyco_hydro_10"/>
    <property type="match status" value="1"/>
</dbReference>
<evidence type="ECO:0000256" key="2">
    <source>
        <dbReference type="ARBA" id="ARBA00022737"/>
    </source>
</evidence>
<dbReference type="PANTHER" id="PTHR31490:SF2">
    <property type="entry name" value="GLYCOSYL HYDROLASE FAMILY 10 PROTEIN"/>
    <property type="match status" value="1"/>
</dbReference>
<dbReference type="SMART" id="SM00633">
    <property type="entry name" value="Glyco_10"/>
    <property type="match status" value="1"/>
</dbReference>
<evidence type="ECO:0000256" key="4">
    <source>
        <dbReference type="ARBA" id="ARBA00023277"/>
    </source>
</evidence>
<dbReference type="SUPFAM" id="SSF49785">
    <property type="entry name" value="Galactose-binding domain-like"/>
    <property type="match status" value="1"/>
</dbReference>
<dbReference type="STRING" id="1590841.A0A2R6RGX3"/>
<proteinExistence type="inferred from homology"/>
<dbReference type="PANTHER" id="PTHR31490">
    <property type="entry name" value="GLYCOSYL HYDROLASE"/>
    <property type="match status" value="1"/>
</dbReference>
<keyword evidence="8" id="KW-1185">Reference proteome</keyword>
<evidence type="ECO:0000313" key="8">
    <source>
        <dbReference type="Proteomes" id="UP000241394"/>
    </source>
</evidence>
<accession>A0A2R6RGX3</accession>
<dbReference type="Gene3D" id="2.60.120.260">
    <property type="entry name" value="Galactose-binding domain-like"/>
    <property type="match status" value="1"/>
</dbReference>
<evidence type="ECO:0000256" key="3">
    <source>
        <dbReference type="ARBA" id="ARBA00022801"/>
    </source>
</evidence>
<dbReference type="GO" id="GO:0000272">
    <property type="term" value="P:polysaccharide catabolic process"/>
    <property type="evidence" value="ECO:0007669"/>
    <property type="project" value="UniProtKB-KW"/>
</dbReference>
<dbReference type="InterPro" id="IPR008979">
    <property type="entry name" value="Galactose-bd-like_sf"/>
</dbReference>
<dbReference type="Pfam" id="PF02018">
    <property type="entry name" value="CBM_4_9"/>
    <property type="match status" value="1"/>
</dbReference>
<comment type="caution">
    <text evidence="7">The sequence shown here is derived from an EMBL/GenBank/DDBJ whole genome shotgun (WGS) entry which is preliminary data.</text>
</comment>
<dbReference type="SUPFAM" id="SSF51445">
    <property type="entry name" value="(Trans)glycosidases"/>
    <property type="match status" value="1"/>
</dbReference>
<dbReference type="Gramene" id="PSS29267">
    <property type="protein sequence ID" value="PSS29267"/>
    <property type="gene ID" value="CEY00_Acc06884"/>
</dbReference>
<comment type="similarity">
    <text evidence="1">Belongs to the glycosyl hydrolase 10 (cellulase F) family.</text>
</comment>
<reference evidence="8" key="2">
    <citation type="journal article" date="2018" name="BMC Genomics">
        <title>A manually annotated Actinidia chinensis var. chinensis (kiwifruit) genome highlights the challenges associated with draft genomes and gene prediction in plants.</title>
        <authorList>
            <person name="Pilkington S.M."/>
            <person name="Crowhurst R."/>
            <person name="Hilario E."/>
            <person name="Nardozza S."/>
            <person name="Fraser L."/>
            <person name="Peng Y."/>
            <person name="Gunaseelan K."/>
            <person name="Simpson R."/>
            <person name="Tahir J."/>
            <person name="Deroles S.C."/>
            <person name="Templeton K."/>
            <person name="Luo Z."/>
            <person name="Davy M."/>
            <person name="Cheng C."/>
            <person name="McNeilage M."/>
            <person name="Scaglione D."/>
            <person name="Liu Y."/>
            <person name="Zhang Q."/>
            <person name="Datson P."/>
            <person name="De Silva N."/>
            <person name="Gardiner S.E."/>
            <person name="Bassett H."/>
            <person name="Chagne D."/>
            <person name="McCallum J."/>
            <person name="Dzierzon H."/>
            <person name="Deng C."/>
            <person name="Wang Y.Y."/>
            <person name="Barron L."/>
            <person name="Manako K."/>
            <person name="Bowen J."/>
            <person name="Foster T.M."/>
            <person name="Erridge Z.A."/>
            <person name="Tiffin H."/>
            <person name="Waite C.N."/>
            <person name="Davies K.M."/>
            <person name="Grierson E.P."/>
            <person name="Laing W.A."/>
            <person name="Kirk R."/>
            <person name="Chen X."/>
            <person name="Wood M."/>
            <person name="Montefiori M."/>
            <person name="Brummell D.A."/>
            <person name="Schwinn K.E."/>
            <person name="Catanach A."/>
            <person name="Fullerton C."/>
            <person name="Li D."/>
            <person name="Meiyalaghan S."/>
            <person name="Nieuwenhuizen N."/>
            <person name="Read N."/>
            <person name="Prakash R."/>
            <person name="Hunter D."/>
            <person name="Zhang H."/>
            <person name="McKenzie M."/>
            <person name="Knabel M."/>
            <person name="Harris A."/>
            <person name="Allan A.C."/>
            <person name="Gleave A."/>
            <person name="Chen A."/>
            <person name="Janssen B.J."/>
            <person name="Plunkett B."/>
            <person name="Ampomah-Dwamena C."/>
            <person name="Voogd C."/>
            <person name="Leif D."/>
            <person name="Lafferty D."/>
            <person name="Souleyre E.J.F."/>
            <person name="Varkonyi-Gasic E."/>
            <person name="Gambi F."/>
            <person name="Hanley J."/>
            <person name="Yao J.L."/>
            <person name="Cheung J."/>
            <person name="David K.M."/>
            <person name="Warren B."/>
            <person name="Marsh K."/>
            <person name="Snowden K.C."/>
            <person name="Lin-Wang K."/>
            <person name="Brian L."/>
            <person name="Martinez-Sanchez M."/>
            <person name="Wang M."/>
            <person name="Ileperuma N."/>
            <person name="Macnee N."/>
            <person name="Campin R."/>
            <person name="McAtee P."/>
            <person name="Drummond R.S.M."/>
            <person name="Espley R.V."/>
            <person name="Ireland H.S."/>
            <person name="Wu R."/>
            <person name="Atkinson R.G."/>
            <person name="Karunairetnam S."/>
            <person name="Bulley S."/>
            <person name="Chunkath S."/>
            <person name="Hanley Z."/>
            <person name="Storey R."/>
            <person name="Thrimawithana A.H."/>
            <person name="Thomson S."/>
            <person name="David C."/>
            <person name="Testolin R."/>
            <person name="Huang H."/>
            <person name="Hellens R.P."/>
            <person name="Schaffer R.J."/>
        </authorList>
    </citation>
    <scope>NUCLEOTIDE SEQUENCE [LARGE SCALE GENOMIC DNA]</scope>
    <source>
        <strain evidence="8">cv. Red5</strain>
    </source>
</reference>
<dbReference type="OMA" id="GHNVIWD"/>
<dbReference type="InterPro" id="IPR017853">
    <property type="entry name" value="GH"/>
</dbReference>
<reference evidence="7 8" key="1">
    <citation type="submission" date="2017-07" db="EMBL/GenBank/DDBJ databases">
        <title>An improved, manually edited Actinidia chinensis var. chinensis (kiwifruit) genome highlights the challenges associated with draft genomes and gene prediction in plants.</title>
        <authorList>
            <person name="Pilkington S."/>
            <person name="Crowhurst R."/>
            <person name="Hilario E."/>
            <person name="Nardozza S."/>
            <person name="Fraser L."/>
            <person name="Peng Y."/>
            <person name="Gunaseelan K."/>
            <person name="Simpson R."/>
            <person name="Tahir J."/>
            <person name="Deroles S."/>
            <person name="Templeton K."/>
            <person name="Luo Z."/>
            <person name="Davy M."/>
            <person name="Cheng C."/>
            <person name="Mcneilage M."/>
            <person name="Scaglione D."/>
            <person name="Liu Y."/>
            <person name="Zhang Q."/>
            <person name="Datson P."/>
            <person name="De Silva N."/>
            <person name="Gardiner S."/>
            <person name="Bassett H."/>
            <person name="Chagne D."/>
            <person name="Mccallum J."/>
            <person name="Dzierzon H."/>
            <person name="Deng C."/>
            <person name="Wang Y.-Y."/>
            <person name="Barron N."/>
            <person name="Manako K."/>
            <person name="Bowen J."/>
            <person name="Foster T."/>
            <person name="Erridge Z."/>
            <person name="Tiffin H."/>
            <person name="Waite C."/>
            <person name="Davies K."/>
            <person name="Grierson E."/>
            <person name="Laing W."/>
            <person name="Kirk R."/>
            <person name="Chen X."/>
            <person name="Wood M."/>
            <person name="Montefiori M."/>
            <person name="Brummell D."/>
            <person name="Schwinn K."/>
            <person name="Catanach A."/>
            <person name="Fullerton C."/>
            <person name="Li D."/>
            <person name="Meiyalaghan S."/>
            <person name="Nieuwenhuizen N."/>
            <person name="Read N."/>
            <person name="Prakash R."/>
            <person name="Hunter D."/>
            <person name="Zhang H."/>
            <person name="Mckenzie M."/>
            <person name="Knabel M."/>
            <person name="Harris A."/>
            <person name="Allan A."/>
            <person name="Chen A."/>
            <person name="Janssen B."/>
            <person name="Plunkett B."/>
            <person name="Dwamena C."/>
            <person name="Voogd C."/>
            <person name="Leif D."/>
            <person name="Lafferty D."/>
            <person name="Souleyre E."/>
            <person name="Varkonyi-Gasic E."/>
            <person name="Gambi F."/>
            <person name="Hanley J."/>
            <person name="Yao J.-L."/>
            <person name="Cheung J."/>
            <person name="David K."/>
            <person name="Warren B."/>
            <person name="Marsh K."/>
            <person name="Snowden K."/>
            <person name="Lin-Wang K."/>
            <person name="Brian L."/>
            <person name="Martinez-Sanchez M."/>
            <person name="Wang M."/>
            <person name="Ileperuma N."/>
            <person name="Macnee N."/>
            <person name="Campin R."/>
            <person name="Mcatee P."/>
            <person name="Drummond R."/>
            <person name="Espley R."/>
            <person name="Ireland H."/>
            <person name="Wu R."/>
            <person name="Atkinson R."/>
            <person name="Karunairetnam S."/>
            <person name="Bulley S."/>
            <person name="Chunkath S."/>
            <person name="Hanley Z."/>
            <person name="Storey R."/>
            <person name="Thrimawithana A."/>
            <person name="Thomson S."/>
            <person name="David C."/>
            <person name="Testolin R."/>
        </authorList>
    </citation>
    <scope>NUCLEOTIDE SEQUENCE [LARGE SCALE GENOMIC DNA]</scope>
    <source>
        <strain evidence="8">cv. Red5</strain>
        <tissue evidence="7">Young leaf</tissue>
    </source>
</reference>
<dbReference type="InterPro" id="IPR044846">
    <property type="entry name" value="GH10"/>
</dbReference>
<evidence type="ECO:0000259" key="6">
    <source>
        <dbReference type="PROSITE" id="PS51760"/>
    </source>
</evidence>
<dbReference type="InParanoid" id="A0A2R6RGX3"/>
<keyword evidence="5" id="KW-0624">Polysaccharide degradation</keyword>
<gene>
    <name evidence="7" type="ORF">CEY00_Acc06884</name>
</gene>
<dbReference type="OrthoDB" id="3055998at2759"/>
<dbReference type="InterPro" id="IPR001000">
    <property type="entry name" value="GH10_dom"/>
</dbReference>
<dbReference type="Proteomes" id="UP000241394">
    <property type="component" value="Chromosome LG6"/>
</dbReference>
<feature type="domain" description="GH10" evidence="6">
    <location>
        <begin position="224"/>
        <end position="511"/>
    </location>
</feature>
<sequence>MATLFDKLYKMNDSNHNPISRKQHRVVPMDISQTPNPSTIPQKPQYGGGIVVNSELDIGLKGWTAFGDVKIEQRVSKEGNTFIAALHRHQPHDSFSQEFYLEKGKFYTFSAWIQLSEGNAKVAAMFKTPSGFETAGWAVAESRCWSMLKGGLTVNASGQSQLYFESRNTSVEIWADSISLQPFTQEQWRSHHHQSIEKTRKSSVKLLAVDAKGNPLANATVAVAQNRPNVPLGCAMSNHILSNPDYQKWFTARFTVTTFENEMKWYSTERSRGKDDYSVPDAMLQFSQKNNVKVRGHNVVWNDPKYLPAWAISLSPNDLRLAVDRRINSVVKRYAGQVIAWDVVNENMHFDFLESMLGKNASATLFKKVNQIDPRTPLFLNEFNTIEEVDDDMAKPAKYLEKIQEIRSGGYNGPLGIGLESHFSTPNIPYMRASMDKLAATGLPIWLTEVDVSGGSNQASYLEQVLREGHAHPSVKGIVVWSAWSPQGCYRMCLTDNNFKNLPTGDVVDKLLREWGQSMFSGTTDSNGQFQTRLFHGDYKVTVTHPNRTHISVVAQNFEVVSREESHQKTILHVKVSA</sequence>
<evidence type="ECO:0000256" key="1">
    <source>
        <dbReference type="ARBA" id="ARBA00007495"/>
    </source>
</evidence>
<evidence type="ECO:0000313" key="7">
    <source>
        <dbReference type="EMBL" id="PSS29267.1"/>
    </source>
</evidence>
<keyword evidence="3" id="KW-0378">Hydrolase</keyword>
<dbReference type="FunCoup" id="A0A2R6RGX3">
    <property type="interactions" value="2"/>
</dbReference>
<dbReference type="PROSITE" id="PS51760">
    <property type="entry name" value="GH10_2"/>
    <property type="match status" value="1"/>
</dbReference>
<evidence type="ECO:0000256" key="5">
    <source>
        <dbReference type="ARBA" id="ARBA00023326"/>
    </source>
</evidence>
<keyword evidence="2" id="KW-0677">Repeat</keyword>
<dbReference type="Gene3D" id="3.20.20.80">
    <property type="entry name" value="Glycosidases"/>
    <property type="match status" value="1"/>
</dbReference>
<dbReference type="EMBL" id="NKQK01000006">
    <property type="protein sequence ID" value="PSS29267.1"/>
    <property type="molecule type" value="Genomic_DNA"/>
</dbReference>
<name>A0A2R6RGX3_ACTCC</name>
<organism evidence="7 8">
    <name type="scientific">Actinidia chinensis var. chinensis</name>
    <name type="common">Chinese soft-hair kiwi</name>
    <dbReference type="NCBI Taxonomy" id="1590841"/>
    <lineage>
        <taxon>Eukaryota</taxon>
        <taxon>Viridiplantae</taxon>
        <taxon>Streptophyta</taxon>
        <taxon>Embryophyta</taxon>
        <taxon>Tracheophyta</taxon>
        <taxon>Spermatophyta</taxon>
        <taxon>Magnoliopsida</taxon>
        <taxon>eudicotyledons</taxon>
        <taxon>Gunneridae</taxon>
        <taxon>Pentapetalae</taxon>
        <taxon>asterids</taxon>
        <taxon>Ericales</taxon>
        <taxon>Actinidiaceae</taxon>
        <taxon>Actinidia</taxon>
    </lineage>
</organism>